<dbReference type="PROSITE" id="PS50404">
    <property type="entry name" value="GST_NTER"/>
    <property type="match status" value="1"/>
</dbReference>
<protein>
    <recommendedName>
        <fullName evidence="1">GST N-terminal domain-containing protein</fullName>
    </recommendedName>
</protein>
<dbReference type="InterPro" id="IPR036249">
    <property type="entry name" value="Thioredoxin-like_sf"/>
</dbReference>
<organism evidence="2 3">
    <name type="scientific">Apiospora kogelbergensis</name>
    <dbReference type="NCBI Taxonomy" id="1337665"/>
    <lineage>
        <taxon>Eukaryota</taxon>
        <taxon>Fungi</taxon>
        <taxon>Dikarya</taxon>
        <taxon>Ascomycota</taxon>
        <taxon>Pezizomycotina</taxon>
        <taxon>Sordariomycetes</taxon>
        <taxon>Xylariomycetidae</taxon>
        <taxon>Amphisphaeriales</taxon>
        <taxon>Apiosporaceae</taxon>
        <taxon>Apiospora</taxon>
    </lineage>
</organism>
<evidence type="ECO:0000259" key="1">
    <source>
        <dbReference type="PROSITE" id="PS50404"/>
    </source>
</evidence>
<dbReference type="SUPFAM" id="SSF52833">
    <property type="entry name" value="Thioredoxin-like"/>
    <property type="match status" value="1"/>
</dbReference>
<dbReference type="Proteomes" id="UP001392437">
    <property type="component" value="Unassembled WGS sequence"/>
</dbReference>
<dbReference type="EMBL" id="JAQQWP010000001">
    <property type="protein sequence ID" value="KAK8133304.1"/>
    <property type="molecule type" value="Genomic_DNA"/>
</dbReference>
<dbReference type="InterPro" id="IPR004045">
    <property type="entry name" value="Glutathione_S-Trfase_N"/>
</dbReference>
<comment type="caution">
    <text evidence="2">The sequence shown here is derived from an EMBL/GenBank/DDBJ whole genome shotgun (WGS) entry which is preliminary data.</text>
</comment>
<feature type="domain" description="GST N-terminal" evidence="1">
    <location>
        <begin position="8"/>
        <end position="99"/>
    </location>
</feature>
<sequence length="284" mass="31240">MAEPSNNAEYNLYSSPFSLYSMMARHTVQLGPTTAGAKPASIALRFLNHKKGEALAEDYLVHVNPKGQVPAMTGGGLARPLTDSISVTLHLAEKHYPAMLPAEHAAVIRDLLARIHALYGLSFTNKNPTAEMAKYNPSPVEDILKNSSDLSPEYRKALEGKLKFHNENNAFAFQPSVVAQAYADLRTIFAEITEHRKKSGAYDQEAPEWTFGNQVGPTALDSHLLPLVLRCVEAGNAELVPPELQRWAAAQAKGPVWQKVMHGRPTLWDPSMGPVEDMQEMMSL</sequence>
<dbReference type="AlphaFoldDB" id="A0AAW0REQ7"/>
<name>A0AAW0REQ7_9PEZI</name>
<reference evidence="2 3" key="1">
    <citation type="submission" date="2023-01" db="EMBL/GenBank/DDBJ databases">
        <title>Analysis of 21 Apiospora genomes using comparative genomics revels a genus with tremendous synthesis potential of carbohydrate active enzymes and secondary metabolites.</title>
        <authorList>
            <person name="Sorensen T."/>
        </authorList>
    </citation>
    <scope>NUCLEOTIDE SEQUENCE [LARGE SCALE GENOMIC DNA]</scope>
    <source>
        <strain evidence="2 3">CBS 117206</strain>
    </source>
</reference>
<dbReference type="Gene3D" id="3.40.30.10">
    <property type="entry name" value="Glutaredoxin"/>
    <property type="match status" value="1"/>
</dbReference>
<proteinExistence type="predicted"/>
<evidence type="ECO:0000313" key="3">
    <source>
        <dbReference type="Proteomes" id="UP001392437"/>
    </source>
</evidence>
<accession>A0AAW0REQ7</accession>
<gene>
    <name evidence="2" type="ORF">PG999_001477</name>
</gene>
<keyword evidence="3" id="KW-1185">Reference proteome</keyword>
<evidence type="ECO:0000313" key="2">
    <source>
        <dbReference type="EMBL" id="KAK8133304.1"/>
    </source>
</evidence>